<sequence>MTVFDGRENDWMTFAMQQAEFYKNAGQYMINIQLDIAVGLQCAVKLVEMDSACVGVCPLPAWYGGRTGDFAFQLVGMMSGGICEDPT</sequence>
<dbReference type="AlphaFoldDB" id="A0AAP4BC43"/>
<organism evidence="1 2">
    <name type="scientific">Fusibacillus kribbianus</name>
    <dbReference type="NCBI Taxonomy" id="3044208"/>
    <lineage>
        <taxon>Bacteria</taxon>
        <taxon>Bacillati</taxon>
        <taxon>Bacillota</taxon>
        <taxon>Clostridia</taxon>
        <taxon>Lachnospirales</taxon>
        <taxon>Lachnospiraceae</taxon>
        <taxon>Fusibacillus</taxon>
    </lineage>
</organism>
<name>A0AAP4BC43_9FIRM</name>
<comment type="caution">
    <text evidence="1">The sequence shown here is derived from an EMBL/GenBank/DDBJ whole genome shotgun (WGS) entry which is preliminary data.</text>
</comment>
<gene>
    <name evidence="1" type="ORF">QJ036_11850</name>
</gene>
<protein>
    <submittedName>
        <fullName evidence="1">Uncharacterized protein</fullName>
    </submittedName>
</protein>
<dbReference type="EMBL" id="JASGBQ010000026">
    <property type="protein sequence ID" value="MDI9243152.1"/>
    <property type="molecule type" value="Genomic_DNA"/>
</dbReference>
<proteinExistence type="predicted"/>
<reference evidence="1 2" key="1">
    <citation type="submission" date="2023-05" db="EMBL/GenBank/DDBJ databases">
        <title>[ruminococcus] sp. nov., isolated from a pig farm feces dump.</title>
        <authorList>
            <person name="Chang Y.-H."/>
        </authorList>
    </citation>
    <scope>NUCLEOTIDE SEQUENCE [LARGE SCALE GENOMIC DNA]</scope>
    <source>
        <strain evidence="1 2">YH-rum2234</strain>
    </source>
</reference>
<evidence type="ECO:0000313" key="1">
    <source>
        <dbReference type="EMBL" id="MDI9243152.1"/>
    </source>
</evidence>
<accession>A0AAP4BC43</accession>
<dbReference type="Proteomes" id="UP001300383">
    <property type="component" value="Unassembled WGS sequence"/>
</dbReference>
<evidence type="ECO:0000313" key="2">
    <source>
        <dbReference type="Proteomes" id="UP001300383"/>
    </source>
</evidence>
<keyword evidence="2" id="KW-1185">Reference proteome</keyword>